<evidence type="ECO:0000256" key="4">
    <source>
        <dbReference type="ARBA" id="ARBA00022827"/>
    </source>
</evidence>
<protein>
    <recommendedName>
        <fullName evidence="10">FAD binding domain-containing protein</fullName>
    </recommendedName>
</protein>
<dbReference type="PRINTS" id="PR00420">
    <property type="entry name" value="RNGMNOXGNASE"/>
</dbReference>
<dbReference type="SUPFAM" id="SSF54373">
    <property type="entry name" value="FAD-linked reductases, C-terminal domain"/>
    <property type="match status" value="1"/>
</dbReference>
<dbReference type="GO" id="GO:0016709">
    <property type="term" value="F:oxidoreductase activity, acting on paired donors, with incorporation or reduction of molecular oxygen, NAD(P)H as one donor, and incorporation of one atom of oxygen"/>
    <property type="evidence" value="ECO:0007669"/>
    <property type="project" value="UniProtKB-ARBA"/>
</dbReference>
<dbReference type="SUPFAM" id="SSF51905">
    <property type="entry name" value="FAD/NAD(P)-binding domain"/>
    <property type="match status" value="1"/>
</dbReference>
<dbReference type="PANTHER" id="PTHR43004">
    <property type="entry name" value="TRK SYSTEM POTASSIUM UPTAKE PROTEIN"/>
    <property type="match status" value="1"/>
</dbReference>
<dbReference type="STRING" id="1314783.A0A165LD15"/>
<evidence type="ECO:0000256" key="3">
    <source>
        <dbReference type="ARBA" id="ARBA00022630"/>
    </source>
</evidence>
<organism evidence="8 9">
    <name type="scientific">Daedalea quercina L-15889</name>
    <dbReference type="NCBI Taxonomy" id="1314783"/>
    <lineage>
        <taxon>Eukaryota</taxon>
        <taxon>Fungi</taxon>
        <taxon>Dikarya</taxon>
        <taxon>Basidiomycota</taxon>
        <taxon>Agaricomycotina</taxon>
        <taxon>Agaricomycetes</taxon>
        <taxon>Polyporales</taxon>
        <taxon>Fomitopsis</taxon>
    </lineage>
</organism>
<name>A0A165LD15_9APHY</name>
<comment type="similarity">
    <text evidence="2">Belongs to the PheA/TfdB FAD monooxygenase family.</text>
</comment>
<keyword evidence="3" id="KW-0285">Flavoprotein</keyword>
<dbReference type="InterPro" id="IPR036249">
    <property type="entry name" value="Thioredoxin-like_sf"/>
</dbReference>
<dbReference type="Proteomes" id="UP000076727">
    <property type="component" value="Unassembled WGS sequence"/>
</dbReference>
<evidence type="ECO:0000256" key="5">
    <source>
        <dbReference type="ARBA" id="ARBA00023002"/>
    </source>
</evidence>
<keyword evidence="5" id="KW-0560">Oxidoreductase</keyword>
<evidence type="ECO:0008006" key="10">
    <source>
        <dbReference type="Google" id="ProtNLM"/>
    </source>
</evidence>
<sequence>MSNNPDTDVLIVGAGPAGLVAALALSHHGIAVKIVDRRITGETAGQADGIQSRMMEIWDSLGIGAELRELSSQIHRMVIYEPNHDGSGIKQSSQCHNISVPSARYPFESIAASHVIEGILLRALAAQGITVERPVVPESLKIIREGGITVSPYVEVTVTRLNDEFIRDNNIRQAHRSKLVETAEAVKERRVIRTKYVLGCDGAHSWVRKAVNLTLEGDASDLVWGVVDFTPDTDFPTTRAKNLIGSPLSGGIAWIPRPNNTARAYIRLQTEARTVASDETQDKSASRDSQRNIIQSVERAFLPYSMRLTNVTWCNEYRVGQRVAPKFSAAGRVFLLGDACRTHSPNAGQGANNAMYDAYNLAWKLAYVLQGRASADILDTYEAERRTHALELIQFDKDLFEIFKPVQFGAGSYHDIWEYKSMFLCGVGLKYNSRLTISDAADIAPGLRIGERAPCADIIQYSDWTQWNTLDLMVYNGHFRLILLPGDTRVLPAARSFDAFYEDLVASLSKNTLSFLDILTILNIPKETPCDNLHPPPILRPLTVPGRLYVDECGRDEGQRNGGLYESLKIRPDGGAAILVRPDGIVAMATGVHTGDADRIAKYFARRLLADKATEHTGLKHKL</sequence>
<dbReference type="Gene3D" id="3.50.50.60">
    <property type="entry name" value="FAD/NAD(P)-binding domain"/>
    <property type="match status" value="1"/>
</dbReference>
<dbReference type="InterPro" id="IPR012941">
    <property type="entry name" value="Phe_hydrox_C_dim_dom"/>
</dbReference>
<dbReference type="Gene3D" id="3.30.9.10">
    <property type="entry name" value="D-Amino Acid Oxidase, subunit A, domain 2"/>
    <property type="match status" value="1"/>
</dbReference>
<dbReference type="InterPro" id="IPR002938">
    <property type="entry name" value="FAD-bd"/>
</dbReference>
<evidence type="ECO:0000259" key="7">
    <source>
        <dbReference type="Pfam" id="PF07976"/>
    </source>
</evidence>
<dbReference type="EMBL" id="KV429135">
    <property type="protein sequence ID" value="KZT64257.1"/>
    <property type="molecule type" value="Genomic_DNA"/>
</dbReference>
<dbReference type="InterPro" id="IPR050641">
    <property type="entry name" value="RIFMO-like"/>
</dbReference>
<evidence type="ECO:0000313" key="8">
    <source>
        <dbReference type="EMBL" id="KZT64257.1"/>
    </source>
</evidence>
<dbReference type="Gene3D" id="3.40.30.20">
    <property type="match status" value="1"/>
</dbReference>
<evidence type="ECO:0000259" key="6">
    <source>
        <dbReference type="Pfam" id="PF01494"/>
    </source>
</evidence>
<accession>A0A165LD15</accession>
<feature type="domain" description="Phenol hydroxylase-like C-terminal dimerisation" evidence="7">
    <location>
        <begin position="439"/>
        <end position="609"/>
    </location>
</feature>
<dbReference type="AlphaFoldDB" id="A0A165LD15"/>
<comment type="cofactor">
    <cofactor evidence="1">
        <name>FAD</name>
        <dbReference type="ChEBI" id="CHEBI:57692"/>
    </cofactor>
</comment>
<feature type="domain" description="FAD-binding" evidence="6">
    <location>
        <begin position="6"/>
        <end position="395"/>
    </location>
</feature>
<dbReference type="Pfam" id="PF07976">
    <property type="entry name" value="Phe_hydrox_dim"/>
    <property type="match status" value="1"/>
</dbReference>
<dbReference type="Pfam" id="PF01494">
    <property type="entry name" value="FAD_binding_3"/>
    <property type="match status" value="1"/>
</dbReference>
<keyword evidence="9" id="KW-1185">Reference proteome</keyword>
<dbReference type="PANTHER" id="PTHR43004:SF19">
    <property type="entry name" value="BINDING MONOOXYGENASE, PUTATIVE (JCVI)-RELATED"/>
    <property type="match status" value="1"/>
</dbReference>
<dbReference type="OrthoDB" id="1716816at2759"/>
<evidence type="ECO:0000256" key="2">
    <source>
        <dbReference type="ARBA" id="ARBA00007801"/>
    </source>
</evidence>
<dbReference type="InterPro" id="IPR038220">
    <property type="entry name" value="PHOX_C_sf"/>
</dbReference>
<dbReference type="GO" id="GO:0071949">
    <property type="term" value="F:FAD binding"/>
    <property type="evidence" value="ECO:0007669"/>
    <property type="project" value="InterPro"/>
</dbReference>
<keyword evidence="4" id="KW-0274">FAD</keyword>
<gene>
    <name evidence="8" type="ORF">DAEQUDRAFT_773773</name>
</gene>
<dbReference type="InterPro" id="IPR036188">
    <property type="entry name" value="FAD/NAD-bd_sf"/>
</dbReference>
<evidence type="ECO:0000256" key="1">
    <source>
        <dbReference type="ARBA" id="ARBA00001974"/>
    </source>
</evidence>
<reference evidence="8 9" key="1">
    <citation type="journal article" date="2016" name="Mol. Biol. Evol.">
        <title>Comparative Genomics of Early-Diverging Mushroom-Forming Fungi Provides Insights into the Origins of Lignocellulose Decay Capabilities.</title>
        <authorList>
            <person name="Nagy L.G."/>
            <person name="Riley R."/>
            <person name="Tritt A."/>
            <person name="Adam C."/>
            <person name="Daum C."/>
            <person name="Floudas D."/>
            <person name="Sun H."/>
            <person name="Yadav J.S."/>
            <person name="Pangilinan J."/>
            <person name="Larsson K.H."/>
            <person name="Matsuura K."/>
            <person name="Barry K."/>
            <person name="Labutti K."/>
            <person name="Kuo R."/>
            <person name="Ohm R.A."/>
            <person name="Bhattacharya S.S."/>
            <person name="Shirouzu T."/>
            <person name="Yoshinaga Y."/>
            <person name="Martin F.M."/>
            <person name="Grigoriev I.V."/>
            <person name="Hibbett D.S."/>
        </authorList>
    </citation>
    <scope>NUCLEOTIDE SEQUENCE [LARGE SCALE GENOMIC DNA]</scope>
    <source>
        <strain evidence="8 9">L-15889</strain>
    </source>
</reference>
<evidence type="ECO:0000313" key="9">
    <source>
        <dbReference type="Proteomes" id="UP000076727"/>
    </source>
</evidence>
<dbReference type="SUPFAM" id="SSF52833">
    <property type="entry name" value="Thioredoxin-like"/>
    <property type="match status" value="1"/>
</dbReference>
<proteinExistence type="inferred from homology"/>